<sequence>MNKDSIFPFNELSILDLDKSTCVKKYFNRIVSFNKLLRNDQKLKIAYHSSVLRQPCKDGQTLLDHINDSGLEVDNQGVLLATIQETPFLEELQEQALEHELFFNEDQSIGGAYAYSLNHALFSIPSSDEWDKFNIEMLKKELDNNGEWSSSAVEVLNLGELETENYKDSWVVELIENDDILTPEQLLERLESDCSSVILSQCAIDFILRTGSNLGILNKIYEITLCLHDYCVNNWRVGEIRRSHIIEKGVMLKDESNSTMQQYGDERMFRNHVGASQQYRLHFNITDSIRGYIGGISDERKIFLAYLGNHLRTVRFN</sequence>
<accession>A0A2T4XW66</accession>
<evidence type="ECO:0000313" key="1">
    <source>
        <dbReference type="EMBL" id="PTM34183.1"/>
    </source>
</evidence>
<proteinExistence type="predicted"/>
<dbReference type="OrthoDB" id="483433at2"/>
<protein>
    <submittedName>
        <fullName evidence="1">Uncharacterized protein</fullName>
    </submittedName>
</protein>
<dbReference type="AlphaFoldDB" id="A0A2T4XW66"/>
<evidence type="ECO:0000313" key="2">
    <source>
        <dbReference type="Proteomes" id="UP000241614"/>
    </source>
</evidence>
<gene>
    <name evidence="1" type="ORF">DA103_19425</name>
</gene>
<dbReference type="EMBL" id="PZPP01000016">
    <property type="protein sequence ID" value="PTM34183.1"/>
    <property type="molecule type" value="Genomic_DNA"/>
</dbReference>
<dbReference type="Proteomes" id="UP000241614">
    <property type="component" value="Unassembled WGS sequence"/>
</dbReference>
<dbReference type="RefSeq" id="WP_032410495.1">
    <property type="nucleotide sequence ID" value="NZ_PZPP01000016.1"/>
</dbReference>
<organism evidence="1 2">
    <name type="scientific">Enterobacter cloacae</name>
    <dbReference type="NCBI Taxonomy" id="550"/>
    <lineage>
        <taxon>Bacteria</taxon>
        <taxon>Pseudomonadati</taxon>
        <taxon>Pseudomonadota</taxon>
        <taxon>Gammaproteobacteria</taxon>
        <taxon>Enterobacterales</taxon>
        <taxon>Enterobacteriaceae</taxon>
        <taxon>Enterobacter</taxon>
        <taxon>Enterobacter cloacae complex</taxon>
    </lineage>
</organism>
<reference evidence="1 2" key="1">
    <citation type="submission" date="2018-04" db="EMBL/GenBank/DDBJ databases">
        <title>Genome sequencing reveals highly heavy metal resistance and biotechnology application of the novel Enterobacter cloacae amazonensis isolated from wastewater river in Manaus - Amazonas.</title>
        <authorList>
            <person name="Astolfi M.C.T."/>
            <person name="Carvalho E.B.D.S."/>
            <person name="Lacerda L.B."/>
            <person name="Pinto M.V."/>
            <person name="Nogueira V.B."/>
            <person name="Barros A.M."/>
            <person name="Astolfi-Filho S."/>
        </authorList>
    </citation>
    <scope>NUCLEOTIDE SEQUENCE [LARGE SCALE GENOMIC DNA]</scope>
    <source>
        <strain evidence="2">amazonensis</strain>
    </source>
</reference>
<name>A0A2T4XW66_ENTCL</name>
<comment type="caution">
    <text evidence="1">The sequence shown here is derived from an EMBL/GenBank/DDBJ whole genome shotgun (WGS) entry which is preliminary data.</text>
</comment>